<dbReference type="eggNOG" id="KOG4302">
    <property type="taxonomic scope" value="Eukaryota"/>
</dbReference>
<dbReference type="GO" id="GO:0008017">
    <property type="term" value="F:microtubule binding"/>
    <property type="evidence" value="ECO:0007669"/>
    <property type="project" value="InterPro"/>
</dbReference>
<dbReference type="PANTHER" id="PTHR19321">
    <property type="entry name" value="PROTEIN REGULATOR OF CYTOKINESIS 1 PRC1-RELATED"/>
    <property type="match status" value="1"/>
</dbReference>
<dbReference type="HOGENOM" id="CLU_772484_0_0_1"/>
<dbReference type="Gramene" id="OMERI05G21580.1">
    <property type="protein sequence ID" value="OMERI05G21580.1"/>
    <property type="gene ID" value="OMERI05G21580"/>
</dbReference>
<evidence type="ECO:0000313" key="5">
    <source>
        <dbReference type="Proteomes" id="UP000008021"/>
    </source>
</evidence>
<organism evidence="4">
    <name type="scientific">Oryza meridionalis</name>
    <dbReference type="NCBI Taxonomy" id="40149"/>
    <lineage>
        <taxon>Eukaryota</taxon>
        <taxon>Viridiplantae</taxon>
        <taxon>Streptophyta</taxon>
        <taxon>Embryophyta</taxon>
        <taxon>Tracheophyta</taxon>
        <taxon>Spermatophyta</taxon>
        <taxon>Magnoliopsida</taxon>
        <taxon>Liliopsida</taxon>
        <taxon>Poales</taxon>
        <taxon>Poaceae</taxon>
        <taxon>BOP clade</taxon>
        <taxon>Oryzoideae</taxon>
        <taxon>Oryzeae</taxon>
        <taxon>Oryzinae</taxon>
        <taxon>Oryza</taxon>
    </lineage>
</organism>
<feature type="compositionally biased region" description="Low complexity" evidence="3">
    <location>
        <begin position="338"/>
        <end position="350"/>
    </location>
</feature>
<dbReference type="Proteomes" id="UP000008021">
    <property type="component" value="Chromosome 5"/>
</dbReference>
<dbReference type="GO" id="GO:0005874">
    <property type="term" value="C:microtubule"/>
    <property type="evidence" value="ECO:0007669"/>
    <property type="project" value="UniProtKB-KW"/>
</dbReference>
<evidence type="ECO:0000256" key="2">
    <source>
        <dbReference type="ARBA" id="ARBA00022701"/>
    </source>
</evidence>
<dbReference type="InterPro" id="IPR007145">
    <property type="entry name" value="MAP65_Ase1_PRC1"/>
</dbReference>
<feature type="region of interest" description="Disordered" evidence="3">
    <location>
        <begin position="297"/>
        <end position="359"/>
    </location>
</feature>
<proteinExistence type="inferred from homology"/>
<dbReference type="STRING" id="40149.A0A0E0DUA6"/>
<evidence type="ECO:0000256" key="3">
    <source>
        <dbReference type="SAM" id="MobiDB-lite"/>
    </source>
</evidence>
<sequence length="359" mass="39894">MHYVSFLVLIQMKSLVQKRICRMKKQTNFSKPEHNRVQQVYKITEPNALGLNVLQEMEDELAKLKDACNTKTANKVKQLDAYVQLSHLDIEKFPCTPANANIDPSARLNEIRNVIRSVKSLVSKRSAIVTMTEFVLNAVQEVRWFRKYDECDNAIADVTHPFHERTIKAERLSCTIEGLLNSLKPKVLAWEATENEPFMFDKDKLLEMIKGLESEFKKEHPPRSARTPDVEFPVPLRVIPLAADEVDGNADSRSLHVSLAADEVDRHADSRSLHVSPAADEVDGHAASRSLHVSPAADEVDGHAASRSLHVSPAAEVAESSPLSVSPYSPEVAEGAASSPSSYMSSPYQSDPNDSDYVP</sequence>
<keyword evidence="2" id="KW-0493">Microtubule</keyword>
<keyword evidence="5" id="KW-1185">Reference proteome</keyword>
<protein>
    <submittedName>
        <fullName evidence="4">Uncharacterized protein</fullName>
    </submittedName>
</protein>
<evidence type="ECO:0000313" key="4">
    <source>
        <dbReference type="EnsemblPlants" id="OMERI05G21580.1"/>
    </source>
</evidence>
<name>A0A0E0DUA6_9ORYZ</name>
<dbReference type="AlphaFoldDB" id="A0A0E0DUA6"/>
<comment type="similarity">
    <text evidence="1">Belongs to the MAP65/ASE1 family.</text>
</comment>
<dbReference type="GO" id="GO:0000226">
    <property type="term" value="P:microtubule cytoskeleton organization"/>
    <property type="evidence" value="ECO:0007669"/>
    <property type="project" value="InterPro"/>
</dbReference>
<evidence type="ECO:0000256" key="1">
    <source>
        <dbReference type="ARBA" id="ARBA00006187"/>
    </source>
</evidence>
<accession>A0A0E0DUA6</accession>
<dbReference type="EnsemblPlants" id="OMERI05G21580.1">
    <property type="protein sequence ID" value="OMERI05G21580.1"/>
    <property type="gene ID" value="OMERI05G21580"/>
</dbReference>
<reference evidence="4" key="1">
    <citation type="submission" date="2015-04" db="UniProtKB">
        <authorList>
            <consortium name="EnsemblPlants"/>
        </authorList>
    </citation>
    <scope>IDENTIFICATION</scope>
</reference>
<reference evidence="4" key="2">
    <citation type="submission" date="2018-05" db="EMBL/GenBank/DDBJ databases">
        <title>OmerRS3 (Oryza meridionalis Reference Sequence Version 3).</title>
        <authorList>
            <person name="Zhang J."/>
            <person name="Kudrna D."/>
            <person name="Lee S."/>
            <person name="Talag J."/>
            <person name="Welchert J."/>
            <person name="Wing R.A."/>
        </authorList>
    </citation>
    <scope>NUCLEOTIDE SEQUENCE [LARGE SCALE GENOMIC DNA]</scope>
    <source>
        <strain evidence="4">cv. OR44</strain>
    </source>
</reference>
<dbReference type="Gene3D" id="1.20.58.1520">
    <property type="match status" value="1"/>
</dbReference>